<dbReference type="CDD" id="cd07185">
    <property type="entry name" value="OmpA_C-like"/>
    <property type="match status" value="1"/>
</dbReference>
<evidence type="ECO:0000313" key="8">
    <source>
        <dbReference type="Proteomes" id="UP000680116"/>
    </source>
</evidence>
<comment type="subcellular location">
    <subcellularLocation>
        <location evidence="1">Cell outer membrane</location>
    </subcellularLocation>
</comment>
<dbReference type="EMBL" id="OU015430">
    <property type="protein sequence ID" value="CAG4975851.1"/>
    <property type="molecule type" value="Genomic_DNA"/>
</dbReference>
<dbReference type="PANTHER" id="PTHR30329">
    <property type="entry name" value="STATOR ELEMENT OF FLAGELLAR MOTOR COMPLEX"/>
    <property type="match status" value="1"/>
</dbReference>
<keyword evidence="7" id="KW-0449">Lipoprotein</keyword>
<feature type="compositionally biased region" description="Polar residues" evidence="5">
    <location>
        <begin position="71"/>
        <end position="84"/>
    </location>
</feature>
<dbReference type="PANTHER" id="PTHR30329:SF21">
    <property type="entry name" value="LIPOPROTEIN YIAD-RELATED"/>
    <property type="match status" value="1"/>
</dbReference>
<dbReference type="Pfam" id="PF00691">
    <property type="entry name" value="OmpA"/>
    <property type="match status" value="1"/>
</dbReference>
<reference evidence="7 8" key="1">
    <citation type="submission" date="2021-04" db="EMBL/GenBank/DDBJ databases">
        <authorList>
            <person name="Rodrigo-Torres L."/>
            <person name="Arahal R. D."/>
            <person name="Lucena T."/>
        </authorList>
    </citation>
    <scope>NUCLEOTIDE SEQUENCE [LARGE SCALE GENOMIC DNA]</scope>
    <source>
        <strain evidence="7 8">CECT 30171</strain>
    </source>
</reference>
<dbReference type="Gene3D" id="3.30.1330.60">
    <property type="entry name" value="OmpA-like domain"/>
    <property type="match status" value="1"/>
</dbReference>
<feature type="compositionally biased region" description="Basic and acidic residues" evidence="5">
    <location>
        <begin position="308"/>
        <end position="323"/>
    </location>
</feature>
<evidence type="ECO:0000256" key="1">
    <source>
        <dbReference type="ARBA" id="ARBA00004442"/>
    </source>
</evidence>
<dbReference type="InterPro" id="IPR028974">
    <property type="entry name" value="TSP_type-3_rpt"/>
</dbReference>
<evidence type="ECO:0000313" key="7">
    <source>
        <dbReference type="EMBL" id="CAG4975851.1"/>
    </source>
</evidence>
<dbReference type="InterPro" id="IPR006664">
    <property type="entry name" value="OMP_bac"/>
</dbReference>
<evidence type="ECO:0000256" key="2">
    <source>
        <dbReference type="ARBA" id="ARBA00023136"/>
    </source>
</evidence>
<feature type="compositionally biased region" description="Low complexity" evidence="5">
    <location>
        <begin position="85"/>
        <end position="109"/>
    </location>
</feature>
<gene>
    <name evidence="7" type="primary">pal_4</name>
    <name evidence="7" type="ORF">LYB30171_02025</name>
</gene>
<feature type="domain" description="OmpA-like" evidence="6">
    <location>
        <begin position="201"/>
        <end position="323"/>
    </location>
</feature>
<feature type="region of interest" description="Disordered" evidence="5">
    <location>
        <begin position="289"/>
        <end position="323"/>
    </location>
</feature>
<keyword evidence="8" id="KW-1185">Reference proteome</keyword>
<dbReference type="PROSITE" id="PS51123">
    <property type="entry name" value="OMPA_2"/>
    <property type="match status" value="1"/>
</dbReference>
<feature type="compositionally biased region" description="Low complexity" evidence="5">
    <location>
        <begin position="1"/>
        <end position="57"/>
    </location>
</feature>
<dbReference type="Proteomes" id="UP000680116">
    <property type="component" value="Chromosome"/>
</dbReference>
<sequence>MDPQLPAAPTPATGTAGQPTVPTTVATGQPTTPTTPTTVATGQPTTHTTVTAGQPTVPTTVATGQPPAPTTVATGQPASATTVATGQPTTIPPVQTTVATGQPTPTTGVDPNTYVPQTAHDNTPWRFNMQQDGRSMSADEFDAWMRQRGVRVATGKPAVPLVQNCPTPEGDKGDSDGDGVINCLDKCPASEAGQTIGPDGCPVPVSIDLKGVTFAYDKATLGAEAKAVLAEALEILQRHPALKVQVAGHTDSRGDASYNQALSERRAKAVYDFLVSSGIDKARLIGPVGFGESRPIVPNQRPDGSDDPEGRAKNRRTELNIQN</sequence>
<evidence type="ECO:0000256" key="3">
    <source>
        <dbReference type="ARBA" id="ARBA00023237"/>
    </source>
</evidence>
<dbReference type="InterPro" id="IPR006665">
    <property type="entry name" value="OmpA-like"/>
</dbReference>
<keyword evidence="3" id="KW-0998">Cell outer membrane</keyword>
<feature type="region of interest" description="Disordered" evidence="5">
    <location>
        <begin position="1"/>
        <end position="123"/>
    </location>
</feature>
<dbReference type="SUPFAM" id="SSF103088">
    <property type="entry name" value="OmpA-like"/>
    <property type="match status" value="1"/>
</dbReference>
<dbReference type="InterPro" id="IPR036737">
    <property type="entry name" value="OmpA-like_sf"/>
</dbReference>
<protein>
    <submittedName>
        <fullName evidence="7">Peptidoglycan-associated lipoprotein</fullName>
    </submittedName>
</protein>
<evidence type="ECO:0000256" key="5">
    <source>
        <dbReference type="SAM" id="MobiDB-lite"/>
    </source>
</evidence>
<evidence type="ECO:0000256" key="4">
    <source>
        <dbReference type="PROSITE-ProRule" id="PRU00473"/>
    </source>
</evidence>
<accession>A0ABM8UHA1</accession>
<dbReference type="InterPro" id="IPR050330">
    <property type="entry name" value="Bact_OuterMem_StrucFunc"/>
</dbReference>
<name>A0ABM8UHA1_9GAMM</name>
<dbReference type="SUPFAM" id="SSF103647">
    <property type="entry name" value="TSP type-3 repeat"/>
    <property type="match status" value="1"/>
</dbReference>
<proteinExistence type="predicted"/>
<evidence type="ECO:0000259" key="6">
    <source>
        <dbReference type="PROSITE" id="PS51123"/>
    </source>
</evidence>
<dbReference type="PRINTS" id="PR01021">
    <property type="entry name" value="OMPADOMAIN"/>
</dbReference>
<keyword evidence="2 4" id="KW-0472">Membrane</keyword>
<organism evidence="7 8">
    <name type="scientific">Novilysobacter luteus</name>
    <dbReference type="NCBI Taxonomy" id="2822368"/>
    <lineage>
        <taxon>Bacteria</taxon>
        <taxon>Pseudomonadati</taxon>
        <taxon>Pseudomonadota</taxon>
        <taxon>Gammaproteobacteria</taxon>
        <taxon>Lysobacterales</taxon>
        <taxon>Lysobacteraceae</taxon>
        <taxon>Novilysobacter</taxon>
    </lineage>
</organism>